<sequence>MIEEDIYSNLAAIPITIDSFTWHSAEQFFQASKFTDEAIITKIKECSNPFLCAAIGQTREFKIREDWEQIKVSVMEHAIRARFDQHPDLADILKRSNGILYDHSAADDFWGIGANVTGKILMKIRDELQSAT</sequence>
<dbReference type="EMBL" id="CP036313">
    <property type="protein sequence ID" value="QBH12472.1"/>
    <property type="molecule type" value="Genomic_DNA"/>
</dbReference>
<evidence type="ECO:0000256" key="1">
    <source>
        <dbReference type="ARBA" id="ARBA00000022"/>
    </source>
</evidence>
<dbReference type="Pfam" id="PF08719">
    <property type="entry name" value="NADAR"/>
    <property type="match status" value="1"/>
</dbReference>
<dbReference type="Proteomes" id="UP000248798">
    <property type="component" value="Unassembled WGS sequence"/>
</dbReference>
<dbReference type="NCBIfam" id="TIGR02464">
    <property type="entry name" value="ribofla_fusion"/>
    <property type="match status" value="1"/>
</dbReference>
<dbReference type="Proteomes" id="UP000293902">
    <property type="component" value="Chromosome"/>
</dbReference>
<evidence type="ECO:0000313" key="6">
    <source>
        <dbReference type="Proteomes" id="UP000248798"/>
    </source>
</evidence>
<protein>
    <submittedName>
        <fullName evidence="4">NADAR family protein</fullName>
    </submittedName>
    <submittedName>
        <fullName evidence="5">Swarming motility protein YbiA</fullName>
    </submittedName>
</protein>
<proteinExistence type="predicted"/>
<comment type="catalytic activity">
    <reaction evidence="2">
        <text>2,5-diamino-6-hydroxy-4-(5-phosphoribosylamino)-pyrimidine + H2O = 2,5,6-triamino-4-hydroxypyrimidine + D-ribose 5-phosphate</text>
        <dbReference type="Rhea" id="RHEA:23436"/>
        <dbReference type="ChEBI" id="CHEBI:15377"/>
        <dbReference type="ChEBI" id="CHEBI:58614"/>
        <dbReference type="ChEBI" id="CHEBI:78346"/>
        <dbReference type="ChEBI" id="CHEBI:137796"/>
    </reaction>
</comment>
<organism evidence="5 6">
    <name type="scientific">Desulfobacter hydrogenophilus</name>
    <dbReference type="NCBI Taxonomy" id="2291"/>
    <lineage>
        <taxon>Bacteria</taxon>
        <taxon>Pseudomonadati</taxon>
        <taxon>Thermodesulfobacteriota</taxon>
        <taxon>Desulfobacteria</taxon>
        <taxon>Desulfobacterales</taxon>
        <taxon>Desulfobacteraceae</taxon>
        <taxon>Desulfobacter</taxon>
    </lineage>
</organism>
<dbReference type="AlphaFoldDB" id="A0A328FA11"/>
<dbReference type="CDD" id="cd15457">
    <property type="entry name" value="NADAR"/>
    <property type="match status" value="1"/>
</dbReference>
<evidence type="ECO:0000313" key="7">
    <source>
        <dbReference type="Proteomes" id="UP000293902"/>
    </source>
</evidence>
<reference evidence="5 6" key="1">
    <citation type="submission" date="2018-06" db="EMBL/GenBank/DDBJ databases">
        <title>Complete Genome Sequence of Desulfobacter hydrogenophilus (DSM3380).</title>
        <authorList>
            <person name="Marietou A."/>
            <person name="Schreiber L."/>
            <person name="Marshall I."/>
            <person name="Jorgensen B."/>
        </authorList>
    </citation>
    <scope>NUCLEOTIDE SEQUENCE [LARGE SCALE GENOMIC DNA]</scope>
    <source>
        <strain evidence="5 6">DSM 3380</strain>
    </source>
</reference>
<feature type="domain" description="NADAR" evidence="3">
    <location>
        <begin position="12"/>
        <end position="129"/>
    </location>
</feature>
<evidence type="ECO:0000256" key="2">
    <source>
        <dbReference type="ARBA" id="ARBA00000751"/>
    </source>
</evidence>
<dbReference type="EMBL" id="QLNI01000026">
    <property type="protein sequence ID" value="RAM01504.1"/>
    <property type="molecule type" value="Genomic_DNA"/>
</dbReference>
<evidence type="ECO:0000313" key="4">
    <source>
        <dbReference type="EMBL" id="QBH12472.1"/>
    </source>
</evidence>
<evidence type="ECO:0000259" key="3">
    <source>
        <dbReference type="Pfam" id="PF08719"/>
    </source>
</evidence>
<comment type="catalytic activity">
    <reaction evidence="1">
        <text>5-amino-6-(5-phospho-D-ribosylamino)uracil + H2O = 5,6-diaminouracil + D-ribose 5-phosphate</text>
        <dbReference type="Rhea" id="RHEA:55020"/>
        <dbReference type="ChEBI" id="CHEBI:15377"/>
        <dbReference type="ChEBI" id="CHEBI:46252"/>
        <dbReference type="ChEBI" id="CHEBI:58453"/>
        <dbReference type="ChEBI" id="CHEBI:78346"/>
    </reaction>
</comment>
<dbReference type="RefSeq" id="WP_111957539.1">
    <property type="nucleotide sequence ID" value="NZ_CP036313.1"/>
</dbReference>
<keyword evidence="7" id="KW-1185">Reference proteome</keyword>
<reference evidence="4 7" key="2">
    <citation type="submission" date="2019-02" db="EMBL/GenBank/DDBJ databases">
        <title>Complete genome sequence of Desulfobacter hydrogenophilus AcRS1.</title>
        <authorList>
            <person name="Marietou A."/>
            <person name="Lund M.B."/>
            <person name="Marshall I.P.G."/>
            <person name="Schreiber L."/>
            <person name="Jorgensen B."/>
        </authorList>
    </citation>
    <scope>NUCLEOTIDE SEQUENCE [LARGE SCALE GENOMIC DNA]</scope>
    <source>
        <strain evidence="4 7">AcRS1</strain>
    </source>
</reference>
<dbReference type="InterPro" id="IPR012816">
    <property type="entry name" value="NADAR"/>
</dbReference>
<dbReference type="OrthoDB" id="164285at2"/>
<evidence type="ECO:0000313" key="5">
    <source>
        <dbReference type="EMBL" id="RAM01504.1"/>
    </source>
</evidence>
<dbReference type="Gene3D" id="1.10.357.40">
    <property type="entry name" value="YbiA-like"/>
    <property type="match status" value="1"/>
</dbReference>
<accession>A0A328FA11</accession>
<dbReference type="SUPFAM" id="SSF143990">
    <property type="entry name" value="YbiA-like"/>
    <property type="match status" value="1"/>
</dbReference>
<name>A0A328FA11_9BACT</name>
<dbReference type="InterPro" id="IPR037238">
    <property type="entry name" value="YbiA-like_sf"/>
</dbReference>
<gene>
    <name evidence="5" type="ORF">DO021_13535</name>
    <name evidence="4" type="ORF">EYB58_05835</name>
</gene>